<keyword evidence="4" id="KW-0732">Signal</keyword>
<organism evidence="6 7">
    <name type="scientific">Pagothenia borchgrevinki</name>
    <name type="common">Bald rockcod</name>
    <name type="synonym">Trematomus borchgrevinki</name>
    <dbReference type="NCBI Taxonomy" id="8213"/>
    <lineage>
        <taxon>Eukaryota</taxon>
        <taxon>Metazoa</taxon>
        <taxon>Chordata</taxon>
        <taxon>Craniata</taxon>
        <taxon>Vertebrata</taxon>
        <taxon>Euteleostomi</taxon>
        <taxon>Actinopterygii</taxon>
        <taxon>Neopterygii</taxon>
        <taxon>Teleostei</taxon>
        <taxon>Neoteleostei</taxon>
        <taxon>Acanthomorphata</taxon>
        <taxon>Eupercaria</taxon>
        <taxon>Perciformes</taxon>
        <taxon>Notothenioidei</taxon>
        <taxon>Nototheniidae</taxon>
        <taxon>Pagothenia</taxon>
    </lineage>
</organism>
<keyword evidence="1" id="KW-0677">Repeat</keyword>
<dbReference type="SUPFAM" id="SSF49854">
    <property type="entry name" value="Spermadhesin, CUB domain"/>
    <property type="match status" value="1"/>
</dbReference>
<dbReference type="Gene3D" id="2.60.120.290">
    <property type="entry name" value="Spermadhesin, CUB domain"/>
    <property type="match status" value="1"/>
</dbReference>
<dbReference type="InterPro" id="IPR035914">
    <property type="entry name" value="Sperma_CUB_dom_sf"/>
</dbReference>
<dbReference type="EMBL" id="JBIYXZ010002090">
    <property type="protein sequence ID" value="KAL3040389.1"/>
    <property type="molecule type" value="Genomic_DNA"/>
</dbReference>
<evidence type="ECO:0000256" key="2">
    <source>
        <dbReference type="ARBA" id="ARBA00023157"/>
    </source>
</evidence>
<reference evidence="6 7" key="1">
    <citation type="journal article" date="2022" name="G3 (Bethesda)">
        <title>Evaluating Illumina-, Nanopore-, and PacBio-based genome assembly strategies with the bald notothen, Trematomus borchgrevinki.</title>
        <authorList>
            <person name="Rayamajhi N."/>
            <person name="Cheng C.C."/>
            <person name="Catchen J.M."/>
        </authorList>
    </citation>
    <scope>NUCLEOTIDE SEQUENCE [LARGE SCALE GENOMIC DNA]</scope>
    <source>
        <strain evidence="6">AGRC-2024</strain>
    </source>
</reference>
<dbReference type="InterPro" id="IPR000859">
    <property type="entry name" value="CUB_dom"/>
</dbReference>
<keyword evidence="7" id="KW-1185">Reference proteome</keyword>
<evidence type="ECO:0000313" key="7">
    <source>
        <dbReference type="Proteomes" id="UP001619887"/>
    </source>
</evidence>
<dbReference type="CDD" id="cd00041">
    <property type="entry name" value="CUB"/>
    <property type="match status" value="1"/>
</dbReference>
<evidence type="ECO:0000256" key="4">
    <source>
        <dbReference type="SAM" id="SignalP"/>
    </source>
</evidence>
<accession>A0ABD2FFN8</accession>
<protein>
    <recommendedName>
        <fullName evidence="5">CUB domain-containing protein</fullName>
    </recommendedName>
</protein>
<dbReference type="PANTHER" id="PTHR24251:SF31">
    <property type="entry name" value="PROCOLLAGEN C-ENDOPEPTIDASE ENHANCER 2"/>
    <property type="match status" value="1"/>
</dbReference>
<evidence type="ECO:0000259" key="5">
    <source>
        <dbReference type="PROSITE" id="PS01180"/>
    </source>
</evidence>
<gene>
    <name evidence="6" type="ORF">OYC64_011421</name>
</gene>
<sequence length="92" mass="10253">MPRGEKRAGNTTMWRTCSVFTLWSLMFLTHICAQSQRRPIFTCGGNITGESGVIGSQGYPGVYPPNTKCVWRIEVPEGRVVVLSFPLHRPGE</sequence>
<dbReference type="PROSITE" id="PS01180">
    <property type="entry name" value="CUB"/>
    <property type="match status" value="1"/>
</dbReference>
<dbReference type="AlphaFoldDB" id="A0ABD2FFN8"/>
<name>A0ABD2FFN8_PAGBO</name>
<feature type="chain" id="PRO_5044747474" description="CUB domain-containing protein" evidence="4">
    <location>
        <begin position="34"/>
        <end position="92"/>
    </location>
</feature>
<proteinExistence type="predicted"/>
<dbReference type="Pfam" id="PF00431">
    <property type="entry name" value="CUB"/>
    <property type="match status" value="1"/>
</dbReference>
<feature type="domain" description="CUB" evidence="5">
    <location>
        <begin position="43"/>
        <end position="92"/>
    </location>
</feature>
<evidence type="ECO:0000256" key="1">
    <source>
        <dbReference type="ARBA" id="ARBA00022737"/>
    </source>
</evidence>
<dbReference type="PANTHER" id="PTHR24251">
    <property type="entry name" value="OVOCHYMASE-RELATED"/>
    <property type="match status" value="1"/>
</dbReference>
<evidence type="ECO:0000313" key="6">
    <source>
        <dbReference type="EMBL" id="KAL3040389.1"/>
    </source>
</evidence>
<keyword evidence="2" id="KW-1015">Disulfide bond</keyword>
<feature type="signal peptide" evidence="4">
    <location>
        <begin position="1"/>
        <end position="33"/>
    </location>
</feature>
<reference evidence="6 7" key="2">
    <citation type="journal article" date="2024" name="G3 (Bethesda)">
        <title>The genome of the cryopelagic Antarctic bald notothen, Trematomus borchgrevinki.</title>
        <authorList>
            <person name="Rayamajhi N."/>
            <person name="Rivera-Colon A.G."/>
            <person name="Minhas B.F."/>
            <person name="Cheng C.C."/>
            <person name="Catchen J.M."/>
        </authorList>
    </citation>
    <scope>NUCLEOTIDE SEQUENCE [LARGE SCALE GENOMIC DNA]</scope>
    <source>
        <strain evidence="6">AGRC-2024</strain>
    </source>
</reference>
<dbReference type="Proteomes" id="UP001619887">
    <property type="component" value="Unassembled WGS sequence"/>
</dbReference>
<evidence type="ECO:0000256" key="3">
    <source>
        <dbReference type="PROSITE-ProRule" id="PRU00059"/>
    </source>
</evidence>
<comment type="caution">
    <text evidence="6">The sequence shown here is derived from an EMBL/GenBank/DDBJ whole genome shotgun (WGS) entry which is preliminary data.</text>
</comment>
<comment type="caution">
    <text evidence="3">Lacks conserved residue(s) required for the propagation of feature annotation.</text>
</comment>